<dbReference type="InterPro" id="IPR015867">
    <property type="entry name" value="N-reg_PII/ATP_PRibTrfase_C"/>
</dbReference>
<organism evidence="2">
    <name type="scientific">Rhodopseudomonas palustris (strain BisA53)</name>
    <dbReference type="NCBI Taxonomy" id="316055"/>
    <lineage>
        <taxon>Bacteria</taxon>
        <taxon>Pseudomonadati</taxon>
        <taxon>Pseudomonadota</taxon>
        <taxon>Alphaproteobacteria</taxon>
        <taxon>Hyphomicrobiales</taxon>
        <taxon>Nitrobacteraceae</taxon>
        <taxon>Rhodopseudomonas</taxon>
    </lineage>
</organism>
<dbReference type="OrthoDB" id="37622at2"/>
<dbReference type="PANTHER" id="PTHR23419">
    <property type="entry name" value="DIVALENT CATION TOLERANCE CUTA-RELATED"/>
    <property type="match status" value="1"/>
</dbReference>
<reference evidence="2" key="1">
    <citation type="submission" date="2006-09" db="EMBL/GenBank/DDBJ databases">
        <title>Complete sequence of Rhodopseudomonas palustris BisA53.</title>
        <authorList>
            <consortium name="US DOE Joint Genome Institute"/>
            <person name="Copeland A."/>
            <person name="Lucas S."/>
            <person name="Lapidus A."/>
            <person name="Barry K."/>
            <person name="Detter J.C."/>
            <person name="Glavina del Rio T."/>
            <person name="Hammon N."/>
            <person name="Israni S."/>
            <person name="Dalin E."/>
            <person name="Tice H."/>
            <person name="Pitluck S."/>
            <person name="Chain P."/>
            <person name="Malfatti S."/>
            <person name="Shin M."/>
            <person name="Vergez L."/>
            <person name="Schmutz J."/>
            <person name="Larimer F."/>
            <person name="Land M."/>
            <person name="Hauser L."/>
            <person name="Pelletier D.A."/>
            <person name="Kyrpides N."/>
            <person name="Kim E."/>
            <person name="Harwood C.S."/>
            <person name="Oda Y."/>
            <person name="Richardson P."/>
        </authorList>
    </citation>
    <scope>NUCLEOTIDE SEQUENCE [LARGE SCALE GENOMIC DNA]</scope>
    <source>
        <strain evidence="2">BisA53</strain>
    </source>
</reference>
<accession>Q07I13</accession>
<dbReference type="EMBL" id="CP000463">
    <property type="protein sequence ID" value="ABJ08421.1"/>
    <property type="molecule type" value="Genomic_DNA"/>
</dbReference>
<sequence length="107" mass="12077">MSEPKACVVMVTAPNREEAESLARAALEARLAACVQLQPITSLYWWDGRIANDSEQLLLFKTAAARFPALRDLILQRHSYDTVEIIQLPIMDGSEKYLAWIAQETRS</sequence>
<dbReference type="Pfam" id="PF03091">
    <property type="entry name" value="CutA1"/>
    <property type="match status" value="1"/>
</dbReference>
<dbReference type="eggNOG" id="COG1324">
    <property type="taxonomic scope" value="Bacteria"/>
</dbReference>
<evidence type="ECO:0000313" key="2">
    <source>
        <dbReference type="EMBL" id="ABJ08421.1"/>
    </source>
</evidence>
<protein>
    <submittedName>
        <fullName evidence="2">CutA1 divalent ion tolerance protein</fullName>
    </submittedName>
</protein>
<comment type="similarity">
    <text evidence="1">Belongs to the CutA family.</text>
</comment>
<dbReference type="STRING" id="316055.RPE_4501"/>
<dbReference type="GO" id="GO:0010038">
    <property type="term" value="P:response to metal ion"/>
    <property type="evidence" value="ECO:0007669"/>
    <property type="project" value="InterPro"/>
</dbReference>
<dbReference type="AlphaFoldDB" id="Q07I13"/>
<dbReference type="HOGENOM" id="CLU_098807_3_1_5"/>
<gene>
    <name evidence="2" type="ordered locus">RPE_4501</name>
</gene>
<name>Q07I13_RHOP5</name>
<dbReference type="PANTHER" id="PTHR23419:SF8">
    <property type="entry name" value="FI09726P"/>
    <property type="match status" value="1"/>
</dbReference>
<dbReference type="GO" id="GO:0005507">
    <property type="term" value="F:copper ion binding"/>
    <property type="evidence" value="ECO:0007669"/>
    <property type="project" value="TreeGrafter"/>
</dbReference>
<proteinExistence type="inferred from homology"/>
<evidence type="ECO:0000256" key="1">
    <source>
        <dbReference type="ARBA" id="ARBA00010169"/>
    </source>
</evidence>
<dbReference type="Gene3D" id="3.30.70.120">
    <property type="match status" value="1"/>
</dbReference>
<dbReference type="SUPFAM" id="SSF54913">
    <property type="entry name" value="GlnB-like"/>
    <property type="match status" value="1"/>
</dbReference>
<dbReference type="KEGG" id="rpe:RPE_4501"/>
<dbReference type="InterPro" id="IPR004323">
    <property type="entry name" value="Ion_tolerance_CutA"/>
</dbReference>
<dbReference type="InterPro" id="IPR011322">
    <property type="entry name" value="N-reg_PII-like_a/b"/>
</dbReference>